<reference evidence="2 3" key="1">
    <citation type="submission" date="2018-01" db="EMBL/GenBank/DDBJ databases">
        <title>Draft genome sequence of Streptomyces sp. 13K301.</title>
        <authorList>
            <person name="Sahin N."/>
            <person name="Saygin H."/>
            <person name="Ay H."/>
        </authorList>
    </citation>
    <scope>NUCLEOTIDE SEQUENCE [LARGE SCALE GENOMIC DNA]</scope>
    <source>
        <strain evidence="2 3">13K301</strain>
    </source>
</reference>
<comment type="caution">
    <text evidence="2">The sequence shown here is derived from an EMBL/GenBank/DDBJ whole genome shotgun (WGS) entry which is preliminary data.</text>
</comment>
<protein>
    <submittedName>
        <fullName evidence="2">Uncharacterized protein</fullName>
    </submittedName>
</protein>
<evidence type="ECO:0000313" key="3">
    <source>
        <dbReference type="Proteomes" id="UP000235943"/>
    </source>
</evidence>
<name>A0A2N8TL29_9ACTN</name>
<keyword evidence="3" id="KW-1185">Reference proteome</keyword>
<accession>A0A2N8TL29</accession>
<proteinExistence type="predicted"/>
<organism evidence="2 3">
    <name type="scientific">Streptomyces cahuitamycinicus</name>
    <dbReference type="NCBI Taxonomy" id="2070367"/>
    <lineage>
        <taxon>Bacteria</taxon>
        <taxon>Bacillati</taxon>
        <taxon>Actinomycetota</taxon>
        <taxon>Actinomycetes</taxon>
        <taxon>Kitasatosporales</taxon>
        <taxon>Streptomycetaceae</taxon>
        <taxon>Streptomyces</taxon>
    </lineage>
</organism>
<dbReference type="RefSeq" id="WP_102911130.1">
    <property type="nucleotide sequence ID" value="NZ_POUC01000191.1"/>
</dbReference>
<evidence type="ECO:0000256" key="1">
    <source>
        <dbReference type="SAM" id="MobiDB-lite"/>
    </source>
</evidence>
<sequence>MSVSTSSREQRLAQLLDTIRTHGGRWTSGRVQDLRRLTGGPTQRGTASRDLAELNRRGHLNQHGPEDGRFYTLKTRKDGAL</sequence>
<dbReference type="OrthoDB" id="4298107at2"/>
<feature type="region of interest" description="Disordered" evidence="1">
    <location>
        <begin position="58"/>
        <end position="81"/>
    </location>
</feature>
<evidence type="ECO:0000313" key="2">
    <source>
        <dbReference type="EMBL" id="PNG19734.1"/>
    </source>
</evidence>
<feature type="compositionally biased region" description="Basic and acidic residues" evidence="1">
    <location>
        <begin position="64"/>
        <end position="81"/>
    </location>
</feature>
<dbReference type="Proteomes" id="UP000235943">
    <property type="component" value="Unassembled WGS sequence"/>
</dbReference>
<dbReference type="EMBL" id="POUC01000191">
    <property type="protein sequence ID" value="PNG19734.1"/>
    <property type="molecule type" value="Genomic_DNA"/>
</dbReference>
<dbReference type="AlphaFoldDB" id="A0A2N8TL29"/>
<gene>
    <name evidence="2" type="ORF">C1J00_24020</name>
</gene>